<proteinExistence type="predicted"/>
<feature type="non-terminal residue" evidence="1">
    <location>
        <position position="1"/>
    </location>
</feature>
<keyword evidence="2" id="KW-1185">Reference proteome</keyword>
<dbReference type="EMBL" id="JBJQND010000011">
    <property type="protein sequence ID" value="KAL3861636.1"/>
    <property type="molecule type" value="Genomic_DNA"/>
</dbReference>
<dbReference type="AlphaFoldDB" id="A0ABD3VJ69"/>
<accession>A0ABD3VJ69</accession>
<evidence type="ECO:0000313" key="1">
    <source>
        <dbReference type="EMBL" id="KAL3861636.1"/>
    </source>
</evidence>
<organism evidence="1 2">
    <name type="scientific">Sinanodonta woodiana</name>
    <name type="common">Chinese pond mussel</name>
    <name type="synonym">Anodonta woodiana</name>
    <dbReference type="NCBI Taxonomy" id="1069815"/>
    <lineage>
        <taxon>Eukaryota</taxon>
        <taxon>Metazoa</taxon>
        <taxon>Spiralia</taxon>
        <taxon>Lophotrochozoa</taxon>
        <taxon>Mollusca</taxon>
        <taxon>Bivalvia</taxon>
        <taxon>Autobranchia</taxon>
        <taxon>Heteroconchia</taxon>
        <taxon>Palaeoheterodonta</taxon>
        <taxon>Unionida</taxon>
        <taxon>Unionoidea</taxon>
        <taxon>Unionidae</taxon>
        <taxon>Unioninae</taxon>
        <taxon>Sinanodonta</taxon>
    </lineage>
</organism>
<dbReference type="Proteomes" id="UP001634394">
    <property type="component" value="Unassembled WGS sequence"/>
</dbReference>
<name>A0ABD3VJ69_SINWO</name>
<protein>
    <submittedName>
        <fullName evidence="1">Uncharacterized protein</fullName>
    </submittedName>
</protein>
<sequence length="83" mass="9440">NVAYYQDMDNGAFMTARCVKISSGQCDIVINGNIRLGDRSYDLRPLEKDAVTTDFWELTGLLGKRYVLQDQNNIQRGLSLEHN</sequence>
<reference evidence="1 2" key="1">
    <citation type="submission" date="2024-11" db="EMBL/GenBank/DDBJ databases">
        <title>Chromosome-level genome assembly of the freshwater bivalve Anodonta woodiana.</title>
        <authorList>
            <person name="Chen X."/>
        </authorList>
    </citation>
    <scope>NUCLEOTIDE SEQUENCE [LARGE SCALE GENOMIC DNA]</scope>
    <source>
        <strain evidence="1">MN2024</strain>
        <tissue evidence="1">Gills</tissue>
    </source>
</reference>
<feature type="non-terminal residue" evidence="1">
    <location>
        <position position="83"/>
    </location>
</feature>
<gene>
    <name evidence="1" type="ORF">ACJMK2_007661</name>
</gene>
<evidence type="ECO:0000313" key="2">
    <source>
        <dbReference type="Proteomes" id="UP001634394"/>
    </source>
</evidence>
<comment type="caution">
    <text evidence="1">The sequence shown here is derived from an EMBL/GenBank/DDBJ whole genome shotgun (WGS) entry which is preliminary data.</text>
</comment>